<dbReference type="OrthoDB" id="276604at2"/>
<dbReference type="SUPFAM" id="SSF53448">
    <property type="entry name" value="Nucleotide-diphospho-sugar transferases"/>
    <property type="match status" value="1"/>
</dbReference>
<dbReference type="InterPro" id="IPR001173">
    <property type="entry name" value="Glyco_trans_2-like"/>
</dbReference>
<dbReference type="CDD" id="cd04179">
    <property type="entry name" value="DPM_DPG-synthase_like"/>
    <property type="match status" value="1"/>
</dbReference>
<gene>
    <name evidence="3" type="ORF">C3942_08135</name>
</gene>
<accession>A0A2S5TIA0</accession>
<keyword evidence="3" id="KW-0808">Transferase</keyword>
<feature type="transmembrane region" description="Helical" evidence="1">
    <location>
        <begin position="264"/>
        <end position="289"/>
    </location>
</feature>
<keyword evidence="1" id="KW-0812">Transmembrane</keyword>
<dbReference type="Pfam" id="PF00535">
    <property type="entry name" value="Glycos_transf_2"/>
    <property type="match status" value="1"/>
</dbReference>
<dbReference type="PANTHER" id="PTHR48090:SF7">
    <property type="entry name" value="RFBJ PROTEIN"/>
    <property type="match status" value="1"/>
</dbReference>
<dbReference type="Proteomes" id="UP000238220">
    <property type="component" value="Unassembled WGS sequence"/>
</dbReference>
<keyword evidence="1" id="KW-1133">Transmembrane helix</keyword>
<feature type="transmembrane region" description="Helical" evidence="1">
    <location>
        <begin position="229"/>
        <end position="252"/>
    </location>
</feature>
<sequence length="304" mass="33546">MTSEPRIAVLVPCRNEAETIARVVADFRAALPRATVYVYDNNSTDDTVARAQAAGAVVRAERRQGKGQVVRRMLADVDADCYVLVDGDATYDAACAPRMIETLLAQHLDLVNGRRVAQGAEAYRRGHRFGNRLFTSLIGHLFGHQLDDVLSGYKVFSRRFAKSFPAFASGFEIEVELAVHALSLRVPMTEIEGPYVERPEGSASKLRALPDGWKILWTISRLVRSERPLLFFSIVAGLLAALSLGLSLPLFLEYARTGLVPRMPTAVLCTGIMLSALMAFTCGVILHAVTRGQREIKRLLYLQQ</sequence>
<feature type="domain" description="Glycosyltransferase 2-like" evidence="2">
    <location>
        <begin position="9"/>
        <end position="161"/>
    </location>
</feature>
<dbReference type="Gene3D" id="3.90.550.10">
    <property type="entry name" value="Spore Coat Polysaccharide Biosynthesis Protein SpsA, Chain A"/>
    <property type="match status" value="1"/>
</dbReference>
<dbReference type="InterPro" id="IPR029044">
    <property type="entry name" value="Nucleotide-diphossugar_trans"/>
</dbReference>
<comment type="caution">
    <text evidence="3">The sequence shown here is derived from an EMBL/GenBank/DDBJ whole genome shotgun (WGS) entry which is preliminary data.</text>
</comment>
<evidence type="ECO:0000256" key="1">
    <source>
        <dbReference type="SAM" id="Phobius"/>
    </source>
</evidence>
<keyword evidence="4" id="KW-1185">Reference proteome</keyword>
<organism evidence="3 4">
    <name type="scientific">Solimonas fluminis</name>
    <dbReference type="NCBI Taxonomy" id="2086571"/>
    <lineage>
        <taxon>Bacteria</taxon>
        <taxon>Pseudomonadati</taxon>
        <taxon>Pseudomonadota</taxon>
        <taxon>Gammaproteobacteria</taxon>
        <taxon>Nevskiales</taxon>
        <taxon>Nevskiaceae</taxon>
        <taxon>Solimonas</taxon>
    </lineage>
</organism>
<protein>
    <submittedName>
        <fullName evidence="3">Glycosyl transferase</fullName>
    </submittedName>
</protein>
<name>A0A2S5TIA0_9GAMM</name>
<evidence type="ECO:0000259" key="2">
    <source>
        <dbReference type="Pfam" id="PF00535"/>
    </source>
</evidence>
<proteinExistence type="predicted"/>
<dbReference type="AlphaFoldDB" id="A0A2S5TIA0"/>
<dbReference type="RefSeq" id="WP_104229873.1">
    <property type="nucleotide sequence ID" value="NZ_PSNW01000003.1"/>
</dbReference>
<reference evidence="3 4" key="1">
    <citation type="submission" date="2018-02" db="EMBL/GenBank/DDBJ databases">
        <title>Genome sequencing of Solimonas sp. HR-BB.</title>
        <authorList>
            <person name="Lee Y."/>
            <person name="Jeon C.O."/>
        </authorList>
    </citation>
    <scope>NUCLEOTIDE SEQUENCE [LARGE SCALE GENOMIC DNA]</scope>
    <source>
        <strain evidence="3 4">HR-BB</strain>
    </source>
</reference>
<keyword evidence="1" id="KW-0472">Membrane</keyword>
<dbReference type="PANTHER" id="PTHR48090">
    <property type="entry name" value="UNDECAPRENYL-PHOSPHATE 4-DEOXY-4-FORMAMIDO-L-ARABINOSE TRANSFERASE-RELATED"/>
    <property type="match status" value="1"/>
</dbReference>
<dbReference type="GO" id="GO:0016740">
    <property type="term" value="F:transferase activity"/>
    <property type="evidence" value="ECO:0007669"/>
    <property type="project" value="UniProtKB-KW"/>
</dbReference>
<evidence type="ECO:0000313" key="4">
    <source>
        <dbReference type="Proteomes" id="UP000238220"/>
    </source>
</evidence>
<evidence type="ECO:0000313" key="3">
    <source>
        <dbReference type="EMBL" id="PPE74716.1"/>
    </source>
</evidence>
<dbReference type="EMBL" id="PSNW01000003">
    <property type="protein sequence ID" value="PPE74716.1"/>
    <property type="molecule type" value="Genomic_DNA"/>
</dbReference>
<dbReference type="InterPro" id="IPR050256">
    <property type="entry name" value="Glycosyltransferase_2"/>
</dbReference>